<dbReference type="AlphaFoldDB" id="A0A397IT05"/>
<protein>
    <submittedName>
        <fullName evidence="1">Uncharacterized protein</fullName>
    </submittedName>
</protein>
<keyword evidence="2" id="KW-1185">Reference proteome</keyword>
<evidence type="ECO:0000313" key="1">
    <source>
        <dbReference type="EMBL" id="RHZ77922.1"/>
    </source>
</evidence>
<comment type="caution">
    <text evidence="1">The sequence shown here is derived from an EMBL/GenBank/DDBJ whole genome shotgun (WGS) entry which is preliminary data.</text>
</comment>
<reference evidence="1 2" key="1">
    <citation type="submission" date="2018-08" db="EMBL/GenBank/DDBJ databases">
        <title>Genome and evolution of the arbuscular mycorrhizal fungus Diversispora epigaea (formerly Glomus versiforme) and its bacterial endosymbionts.</title>
        <authorList>
            <person name="Sun X."/>
            <person name="Fei Z."/>
            <person name="Harrison M."/>
        </authorList>
    </citation>
    <scope>NUCLEOTIDE SEQUENCE [LARGE SCALE GENOMIC DNA]</scope>
    <source>
        <strain evidence="1 2">IT104</strain>
    </source>
</reference>
<evidence type="ECO:0000313" key="2">
    <source>
        <dbReference type="Proteomes" id="UP000266861"/>
    </source>
</evidence>
<dbReference type="Proteomes" id="UP000266861">
    <property type="component" value="Unassembled WGS sequence"/>
</dbReference>
<sequence length="208" mass="23754">MSYQGNTPLADVDKYTLRVLEHFIFCLENQPEYFSQRSANESTFRVRFIEPIIELGEISSTSSATRRNFKLAKGKRQRIGLKTDGIGSLVSADDKELLIFELSRALTQLPVRRVDNNKSKLDEYMVDMLNNLLEDYKECEFELAKSSRYLVSDKRLSLCHLCGGNTMLGLQNELAMSLNIIQELKIAKARKHKVNDPVGSYMLRLPPS</sequence>
<accession>A0A397IT05</accession>
<dbReference type="OrthoDB" id="2374747at2759"/>
<gene>
    <name evidence="1" type="ORF">Glove_168g178</name>
</gene>
<dbReference type="EMBL" id="PQFF01000158">
    <property type="protein sequence ID" value="RHZ77922.1"/>
    <property type="molecule type" value="Genomic_DNA"/>
</dbReference>
<name>A0A397IT05_9GLOM</name>
<organism evidence="1 2">
    <name type="scientific">Diversispora epigaea</name>
    <dbReference type="NCBI Taxonomy" id="1348612"/>
    <lineage>
        <taxon>Eukaryota</taxon>
        <taxon>Fungi</taxon>
        <taxon>Fungi incertae sedis</taxon>
        <taxon>Mucoromycota</taxon>
        <taxon>Glomeromycotina</taxon>
        <taxon>Glomeromycetes</taxon>
        <taxon>Diversisporales</taxon>
        <taxon>Diversisporaceae</taxon>
        <taxon>Diversispora</taxon>
    </lineage>
</organism>
<proteinExistence type="predicted"/>